<feature type="domain" description="N-acetyltransferase" evidence="2">
    <location>
        <begin position="6"/>
        <end position="92"/>
    </location>
</feature>
<evidence type="ECO:0000259" key="1">
    <source>
        <dbReference type="PROSITE" id="PS51186"/>
    </source>
</evidence>
<dbReference type="CDD" id="cd04301">
    <property type="entry name" value="NAT_SF"/>
    <property type="match status" value="1"/>
</dbReference>
<feature type="domain" description="N-acetyltransferase" evidence="1">
    <location>
        <begin position="1"/>
        <end position="101"/>
    </location>
</feature>
<dbReference type="PANTHER" id="PTHR31435:SF10">
    <property type="entry name" value="BSR4717 PROTEIN"/>
    <property type="match status" value="1"/>
</dbReference>
<evidence type="ECO:0000259" key="2">
    <source>
        <dbReference type="PROSITE" id="PS51729"/>
    </source>
</evidence>
<comment type="caution">
    <text evidence="3">The sequence shown here is derived from an EMBL/GenBank/DDBJ whole genome shotgun (WGS) entry which is preliminary data.</text>
</comment>
<dbReference type="PANTHER" id="PTHR31435">
    <property type="entry name" value="PROTEIN NATD1"/>
    <property type="match status" value="1"/>
</dbReference>
<dbReference type="Pfam" id="PF14542">
    <property type="entry name" value="Acetyltransf_CG"/>
    <property type="match status" value="1"/>
</dbReference>
<dbReference type="InterPro" id="IPR016181">
    <property type="entry name" value="Acyl_CoA_acyltransferase"/>
</dbReference>
<protein>
    <submittedName>
        <fullName evidence="3">GNAT family N-acetyltransferase</fullName>
    </submittedName>
</protein>
<evidence type="ECO:0000313" key="3">
    <source>
        <dbReference type="EMBL" id="GAA1660588.1"/>
    </source>
</evidence>
<dbReference type="PROSITE" id="PS51186">
    <property type="entry name" value="GNAT"/>
    <property type="match status" value="1"/>
</dbReference>
<evidence type="ECO:0000313" key="4">
    <source>
        <dbReference type="Proteomes" id="UP001500618"/>
    </source>
</evidence>
<dbReference type="RefSeq" id="WP_344307139.1">
    <property type="nucleotide sequence ID" value="NZ_BAAANY010000002.1"/>
</dbReference>
<gene>
    <name evidence="3" type="ORF">GCM10009765_07600</name>
</gene>
<sequence>MEIKVVDNPAKSRFEAYDGDSLAGFAQYVLAGDRITFTHTQVESAFGGKGVGGQLARTALDAARERGLGVLPDCPFIRGWIAKHPDYVDLVPAGERDAYQL</sequence>
<accession>A0ABN2FVP5</accession>
<dbReference type="InterPro" id="IPR000182">
    <property type="entry name" value="GNAT_dom"/>
</dbReference>
<dbReference type="Proteomes" id="UP001500618">
    <property type="component" value="Unassembled WGS sequence"/>
</dbReference>
<dbReference type="InterPro" id="IPR031165">
    <property type="entry name" value="GNAT_YJDJ"/>
</dbReference>
<reference evidence="3 4" key="1">
    <citation type="journal article" date="2019" name="Int. J. Syst. Evol. Microbiol.">
        <title>The Global Catalogue of Microorganisms (GCM) 10K type strain sequencing project: providing services to taxonomists for standard genome sequencing and annotation.</title>
        <authorList>
            <consortium name="The Broad Institute Genomics Platform"/>
            <consortium name="The Broad Institute Genome Sequencing Center for Infectious Disease"/>
            <person name="Wu L."/>
            <person name="Ma J."/>
        </authorList>
    </citation>
    <scope>NUCLEOTIDE SEQUENCE [LARGE SCALE GENOMIC DNA]</scope>
    <source>
        <strain evidence="3 4">JCM 14718</strain>
    </source>
</reference>
<dbReference type="SUPFAM" id="SSF55729">
    <property type="entry name" value="Acyl-CoA N-acyltransferases (Nat)"/>
    <property type="match status" value="1"/>
</dbReference>
<name>A0ABN2FVP5_9ACTN</name>
<dbReference type="Gene3D" id="3.40.630.30">
    <property type="match status" value="1"/>
</dbReference>
<proteinExistence type="predicted"/>
<keyword evidence="4" id="KW-1185">Reference proteome</keyword>
<dbReference type="PROSITE" id="PS51729">
    <property type="entry name" value="GNAT_YJDJ"/>
    <property type="match status" value="1"/>
</dbReference>
<organism evidence="3 4">
    <name type="scientific">Fodinicola feengrottensis</name>
    <dbReference type="NCBI Taxonomy" id="435914"/>
    <lineage>
        <taxon>Bacteria</taxon>
        <taxon>Bacillati</taxon>
        <taxon>Actinomycetota</taxon>
        <taxon>Actinomycetes</taxon>
        <taxon>Mycobacteriales</taxon>
        <taxon>Fodinicola</taxon>
    </lineage>
</organism>
<dbReference type="EMBL" id="BAAANY010000002">
    <property type="protein sequence ID" value="GAA1660588.1"/>
    <property type="molecule type" value="Genomic_DNA"/>
</dbReference>
<dbReference type="InterPro" id="IPR045057">
    <property type="entry name" value="Gcn5-rel_NAT"/>
</dbReference>